<reference evidence="7" key="1">
    <citation type="submission" date="2015-10" db="EMBL/GenBank/DDBJ databases">
        <authorList>
            <person name="Gilbert D.G."/>
        </authorList>
    </citation>
    <scope>NUCLEOTIDE SEQUENCE</scope>
    <source>
        <strain evidence="7">Phyl III-seqv23</strain>
    </source>
</reference>
<evidence type="ECO:0000313" key="4">
    <source>
        <dbReference type="EMBL" id="CUV31911.1"/>
    </source>
</evidence>
<sequence length="27" mass="3191">MEAERLNAIQNTLADLKTRADDLRRYL</sequence>
<evidence type="ECO:0000313" key="1">
    <source>
        <dbReference type="EMBL" id="CUV15896.1"/>
    </source>
</evidence>
<dbReference type="EMBL" id="LN899825">
    <property type="protein sequence ID" value="CUV35983.1"/>
    <property type="molecule type" value="Genomic_DNA"/>
</dbReference>
<dbReference type="EMBL" id="LN899821">
    <property type="protein sequence ID" value="CUV16546.1"/>
    <property type="molecule type" value="Genomic_DNA"/>
</dbReference>
<dbReference type="EMBL" id="LN899822">
    <property type="protein sequence ID" value="CUV58917.1"/>
    <property type="molecule type" value="Genomic_DNA"/>
</dbReference>
<dbReference type="PATRIC" id="fig|305.106.peg.273"/>
<evidence type="ECO:0000313" key="8">
    <source>
        <dbReference type="EMBL" id="CUV57571.1"/>
    </source>
</evidence>
<name>A0A0K1ZLH3_RALSL</name>
<protein>
    <submittedName>
        <fullName evidence="7">Peptide chain release factor 2</fullName>
    </submittedName>
</protein>
<evidence type="ECO:0000313" key="9">
    <source>
        <dbReference type="EMBL" id="CUV58917.1"/>
    </source>
</evidence>
<accession>A0A0K1ZLH3</accession>
<evidence type="ECO:0000313" key="6">
    <source>
        <dbReference type="EMBL" id="CUV39532.1"/>
    </source>
</evidence>
<dbReference type="EMBL" id="LN899826">
    <property type="protein sequence ID" value="CUV39532.1"/>
    <property type="molecule type" value="Genomic_DNA"/>
</dbReference>
<dbReference type="EMBL" id="LN899824">
    <property type="protein sequence ID" value="CUV31911.1"/>
    <property type="molecule type" value="Genomic_DNA"/>
</dbReference>
<evidence type="ECO:0000313" key="3">
    <source>
        <dbReference type="EMBL" id="CUV25564.1"/>
    </source>
</evidence>
<gene>
    <name evidence="2" type="ORF">PSS4_v1_150006</name>
    <name evidence="9" type="ORF">RD1301_v1_110005</name>
    <name evidence="3" type="ORF">RUN1744_v1_1000022</name>
    <name evidence="4" type="ORF">RUN1985_v1_1230050</name>
    <name evidence="8" type="ORF">RUN215_v1_1420005</name>
    <name evidence="1" type="ORF">RUN39_v1_2770004</name>
    <name evidence="5" type="ORF">TD1301_v1_1790005</name>
    <name evidence="6" type="ORF">TF3108_v1_280050</name>
    <name evidence="7" type="ORF">TO10_v1_50005</name>
</gene>
<dbReference type="EMBL" id="LN899823">
    <property type="protein sequence ID" value="CUV25564.1"/>
    <property type="molecule type" value="Genomic_DNA"/>
</dbReference>
<evidence type="ECO:0000313" key="7">
    <source>
        <dbReference type="EMBL" id="CUV43368.1"/>
    </source>
</evidence>
<dbReference type="EMBL" id="LN899819">
    <property type="protein sequence ID" value="CUV15896.1"/>
    <property type="molecule type" value="Genomic_DNA"/>
</dbReference>
<dbReference type="AlphaFoldDB" id="A0A0K1ZLH3"/>
<organism evidence="7">
    <name type="scientific">Ralstonia solanacearum</name>
    <name type="common">Pseudomonas solanacearum</name>
    <dbReference type="NCBI Taxonomy" id="305"/>
    <lineage>
        <taxon>Bacteria</taxon>
        <taxon>Pseudomonadati</taxon>
        <taxon>Pseudomonadota</taxon>
        <taxon>Betaproteobacteria</taxon>
        <taxon>Burkholderiales</taxon>
        <taxon>Burkholderiaceae</taxon>
        <taxon>Ralstonia</taxon>
        <taxon>Ralstonia solanacearum species complex</taxon>
    </lineage>
</organism>
<evidence type="ECO:0000313" key="2">
    <source>
        <dbReference type="EMBL" id="CUV16546.1"/>
    </source>
</evidence>
<evidence type="ECO:0000313" key="5">
    <source>
        <dbReference type="EMBL" id="CUV35983.1"/>
    </source>
</evidence>
<dbReference type="EMBL" id="LN899827">
    <property type="protein sequence ID" value="CUV43368.1"/>
    <property type="molecule type" value="Genomic_DNA"/>
</dbReference>
<dbReference type="EMBL" id="LN899820">
    <property type="protein sequence ID" value="CUV57571.1"/>
    <property type="molecule type" value="Genomic_DNA"/>
</dbReference>
<proteinExistence type="predicted"/>